<dbReference type="Pfam" id="PF01475">
    <property type="entry name" value="FUR"/>
    <property type="match status" value="1"/>
</dbReference>
<accession>A0ABT2RV71</accession>
<evidence type="ECO:0000256" key="4">
    <source>
        <dbReference type="ARBA" id="ARBA00023015"/>
    </source>
</evidence>
<evidence type="ECO:0000256" key="1">
    <source>
        <dbReference type="ARBA" id="ARBA00007957"/>
    </source>
</evidence>
<dbReference type="EMBL" id="JAOQKC010000004">
    <property type="protein sequence ID" value="MCU6696157.1"/>
    <property type="molecule type" value="Genomic_DNA"/>
</dbReference>
<dbReference type="InterPro" id="IPR043135">
    <property type="entry name" value="Fur_C"/>
</dbReference>
<dbReference type="InterPro" id="IPR036388">
    <property type="entry name" value="WH-like_DNA-bd_sf"/>
</dbReference>
<keyword evidence="6" id="KW-0804">Transcription</keyword>
<dbReference type="RefSeq" id="WP_158362346.1">
    <property type="nucleotide sequence ID" value="NZ_JAOQKC010000004.1"/>
</dbReference>
<dbReference type="InterPro" id="IPR002481">
    <property type="entry name" value="FUR"/>
</dbReference>
<keyword evidence="8" id="KW-1185">Reference proteome</keyword>
<keyword evidence="4" id="KW-0805">Transcription regulation</keyword>
<keyword evidence="3" id="KW-0862">Zinc</keyword>
<protein>
    <submittedName>
        <fullName evidence="7">Transcriptional repressor</fullName>
    </submittedName>
</protein>
<comment type="caution">
    <text evidence="7">The sequence shown here is derived from an EMBL/GenBank/DDBJ whole genome shotgun (WGS) entry which is preliminary data.</text>
</comment>
<dbReference type="PANTHER" id="PTHR33202:SF7">
    <property type="entry name" value="FERRIC UPTAKE REGULATION PROTEIN"/>
    <property type="match status" value="1"/>
</dbReference>
<gene>
    <name evidence="7" type="ORF">OCV63_04505</name>
</gene>
<keyword evidence="2" id="KW-0678">Repressor</keyword>
<evidence type="ECO:0000256" key="6">
    <source>
        <dbReference type="ARBA" id="ARBA00023163"/>
    </source>
</evidence>
<name>A0ABT2RV71_9FIRM</name>
<organism evidence="7 8">
    <name type="scientific">Laedolimicola ammoniilytica</name>
    <dbReference type="NCBI Taxonomy" id="2981771"/>
    <lineage>
        <taxon>Bacteria</taxon>
        <taxon>Bacillati</taxon>
        <taxon>Bacillota</taxon>
        <taxon>Clostridia</taxon>
        <taxon>Lachnospirales</taxon>
        <taxon>Lachnospiraceae</taxon>
        <taxon>Laedolimicola</taxon>
    </lineage>
</organism>
<evidence type="ECO:0000256" key="5">
    <source>
        <dbReference type="ARBA" id="ARBA00023125"/>
    </source>
</evidence>
<evidence type="ECO:0000256" key="2">
    <source>
        <dbReference type="ARBA" id="ARBA00022491"/>
    </source>
</evidence>
<dbReference type="SUPFAM" id="SSF46785">
    <property type="entry name" value="Winged helix' DNA-binding domain"/>
    <property type="match status" value="1"/>
</dbReference>
<dbReference type="InterPro" id="IPR036390">
    <property type="entry name" value="WH_DNA-bd_sf"/>
</dbReference>
<reference evidence="7 8" key="1">
    <citation type="journal article" date="2021" name="ISME Commun">
        <title>Automated analysis of genomic sequences facilitates high-throughput and comprehensive description of bacteria.</title>
        <authorList>
            <person name="Hitch T.C.A."/>
        </authorList>
    </citation>
    <scope>NUCLEOTIDE SEQUENCE [LARGE SCALE GENOMIC DNA]</scope>
    <source>
        <strain evidence="7 8">Sanger_04</strain>
    </source>
</reference>
<evidence type="ECO:0000256" key="3">
    <source>
        <dbReference type="ARBA" id="ARBA00022833"/>
    </source>
</evidence>
<proteinExistence type="inferred from homology"/>
<dbReference type="Gene3D" id="1.10.10.10">
    <property type="entry name" value="Winged helix-like DNA-binding domain superfamily/Winged helix DNA-binding domain"/>
    <property type="match status" value="1"/>
</dbReference>
<comment type="similarity">
    <text evidence="1">Belongs to the Fur family.</text>
</comment>
<evidence type="ECO:0000313" key="7">
    <source>
        <dbReference type="EMBL" id="MCU6696157.1"/>
    </source>
</evidence>
<evidence type="ECO:0000313" key="8">
    <source>
        <dbReference type="Proteomes" id="UP001652461"/>
    </source>
</evidence>
<dbReference type="CDD" id="cd07153">
    <property type="entry name" value="Fur_like"/>
    <property type="match status" value="1"/>
</dbReference>
<keyword evidence="5" id="KW-0238">DNA-binding</keyword>
<dbReference type="Gene3D" id="3.30.1490.190">
    <property type="match status" value="1"/>
</dbReference>
<dbReference type="PANTHER" id="PTHR33202">
    <property type="entry name" value="ZINC UPTAKE REGULATION PROTEIN"/>
    <property type="match status" value="1"/>
</dbReference>
<dbReference type="Proteomes" id="UP001652461">
    <property type="component" value="Unassembled WGS sequence"/>
</dbReference>
<sequence length="159" mass="18708">MAVDRDRFKSLLKEKGFKMTRQRLVVLEVLAENPEQHLTAEEIYERVKVENPDIGLATVYRTVQLLLELELIDRINLDDGFIRYEIGSIEEKEHHRYHHLICMRCGKVSAFQDDMLEALESGVREALGFQVIDHEVKLYGYCKDCLEKETNNRLQEERV</sequence>